<dbReference type="Proteomes" id="UP001161247">
    <property type="component" value="Chromosome 3"/>
</dbReference>
<keyword evidence="3" id="KW-1185">Reference proteome</keyword>
<dbReference type="PANTHER" id="PTHR37250:SF1">
    <property type="entry name" value="OS05G0496000 PROTEIN"/>
    <property type="match status" value="1"/>
</dbReference>
<dbReference type="AlphaFoldDB" id="A0AAV1CX61"/>
<feature type="compositionally biased region" description="Polar residues" evidence="1">
    <location>
        <begin position="1"/>
        <end position="19"/>
    </location>
</feature>
<feature type="compositionally biased region" description="Basic and acidic residues" evidence="1">
    <location>
        <begin position="28"/>
        <end position="53"/>
    </location>
</feature>
<dbReference type="EMBL" id="OX459120">
    <property type="protein sequence ID" value="CAI9099786.1"/>
    <property type="molecule type" value="Genomic_DNA"/>
</dbReference>
<sequence>MAHVPQQYQQEGGNQSTKSEIAECVQSELKKIDISNENGGSKRNDAQEMRADTDAGANQKDFLPPPYLNAIQGEVNMEASISADDVVRAGGFGARDDISSCLPVASDFTDFEASLLDARDYEEPQEEISRPGLGWANSKK</sequence>
<evidence type="ECO:0000313" key="3">
    <source>
        <dbReference type="Proteomes" id="UP001161247"/>
    </source>
</evidence>
<protein>
    <submittedName>
        <fullName evidence="2">OLC1v1036660C1</fullName>
    </submittedName>
</protein>
<accession>A0AAV1CX61</accession>
<proteinExistence type="predicted"/>
<evidence type="ECO:0000313" key="2">
    <source>
        <dbReference type="EMBL" id="CAI9099786.1"/>
    </source>
</evidence>
<gene>
    <name evidence="2" type="ORF">OLC1_LOCUS9737</name>
</gene>
<reference evidence="2" key="1">
    <citation type="submission" date="2023-03" db="EMBL/GenBank/DDBJ databases">
        <authorList>
            <person name="Julca I."/>
        </authorList>
    </citation>
    <scope>NUCLEOTIDE SEQUENCE</scope>
</reference>
<name>A0AAV1CX61_OLDCO</name>
<feature type="region of interest" description="Disordered" evidence="1">
    <location>
        <begin position="1"/>
        <end position="64"/>
    </location>
</feature>
<evidence type="ECO:0000256" key="1">
    <source>
        <dbReference type="SAM" id="MobiDB-lite"/>
    </source>
</evidence>
<dbReference type="PANTHER" id="PTHR37250">
    <property type="entry name" value="OS05G0496000 PROTEIN"/>
    <property type="match status" value="1"/>
</dbReference>
<organism evidence="2 3">
    <name type="scientific">Oldenlandia corymbosa var. corymbosa</name>
    <dbReference type="NCBI Taxonomy" id="529605"/>
    <lineage>
        <taxon>Eukaryota</taxon>
        <taxon>Viridiplantae</taxon>
        <taxon>Streptophyta</taxon>
        <taxon>Embryophyta</taxon>
        <taxon>Tracheophyta</taxon>
        <taxon>Spermatophyta</taxon>
        <taxon>Magnoliopsida</taxon>
        <taxon>eudicotyledons</taxon>
        <taxon>Gunneridae</taxon>
        <taxon>Pentapetalae</taxon>
        <taxon>asterids</taxon>
        <taxon>lamiids</taxon>
        <taxon>Gentianales</taxon>
        <taxon>Rubiaceae</taxon>
        <taxon>Rubioideae</taxon>
        <taxon>Spermacoceae</taxon>
        <taxon>Hedyotis-Oldenlandia complex</taxon>
        <taxon>Oldenlandia</taxon>
    </lineage>
</organism>